<reference evidence="2" key="1">
    <citation type="journal article" date="2013" name="J. Plant Res.">
        <title>Effect of fungi and light on seed germination of three Opuntia species from semiarid lands of central Mexico.</title>
        <authorList>
            <person name="Delgado-Sanchez P."/>
            <person name="Jimenez-Bremont J.F."/>
            <person name="Guerrero-Gonzalez Mde L."/>
            <person name="Flores J."/>
        </authorList>
    </citation>
    <scope>NUCLEOTIDE SEQUENCE</scope>
    <source>
        <tissue evidence="2">Cladode</tissue>
    </source>
</reference>
<evidence type="ECO:0000256" key="1">
    <source>
        <dbReference type="SAM" id="Phobius"/>
    </source>
</evidence>
<protein>
    <submittedName>
        <fullName evidence="2">Uncharacterized protein</fullName>
    </submittedName>
</protein>
<keyword evidence="1" id="KW-1133">Transmembrane helix</keyword>
<keyword evidence="1" id="KW-0472">Membrane</keyword>
<sequence>MNACEWDGGKVEFRELACMYALFVLRHLSCRETVGFVHNSINVSVGFCSHLNHVGAPPYFTEVCGYHGPSYMTVFLVFCLVLPGTVHCYLLFSHSSPTCFR</sequence>
<proteinExistence type="predicted"/>
<dbReference type="EMBL" id="GISG01249848">
    <property type="protein sequence ID" value="MBA4671142.1"/>
    <property type="molecule type" value="Transcribed_RNA"/>
</dbReference>
<feature type="transmembrane region" description="Helical" evidence="1">
    <location>
        <begin position="71"/>
        <end position="92"/>
    </location>
</feature>
<reference evidence="2" key="2">
    <citation type="submission" date="2020-07" db="EMBL/GenBank/DDBJ databases">
        <authorList>
            <person name="Vera ALvarez R."/>
            <person name="Arias-Moreno D.M."/>
            <person name="Jimenez-Jacinto V."/>
            <person name="Jimenez-Bremont J.F."/>
            <person name="Swaminathan K."/>
            <person name="Moose S.P."/>
            <person name="Guerrero-Gonzalez M.L."/>
            <person name="Marino-Ramirez L."/>
            <person name="Landsman D."/>
            <person name="Rodriguez-Kessler M."/>
            <person name="Delgado-Sanchez P."/>
        </authorList>
    </citation>
    <scope>NUCLEOTIDE SEQUENCE</scope>
    <source>
        <tissue evidence="2">Cladode</tissue>
    </source>
</reference>
<name>A0A7C9EKZ1_OPUST</name>
<organism evidence="2">
    <name type="scientific">Opuntia streptacantha</name>
    <name type="common">Prickly pear cactus</name>
    <name type="synonym">Opuntia cardona</name>
    <dbReference type="NCBI Taxonomy" id="393608"/>
    <lineage>
        <taxon>Eukaryota</taxon>
        <taxon>Viridiplantae</taxon>
        <taxon>Streptophyta</taxon>
        <taxon>Embryophyta</taxon>
        <taxon>Tracheophyta</taxon>
        <taxon>Spermatophyta</taxon>
        <taxon>Magnoliopsida</taxon>
        <taxon>eudicotyledons</taxon>
        <taxon>Gunneridae</taxon>
        <taxon>Pentapetalae</taxon>
        <taxon>Caryophyllales</taxon>
        <taxon>Cactineae</taxon>
        <taxon>Cactaceae</taxon>
        <taxon>Opuntioideae</taxon>
        <taxon>Opuntia</taxon>
    </lineage>
</organism>
<evidence type="ECO:0000313" key="2">
    <source>
        <dbReference type="EMBL" id="MBA4671142.1"/>
    </source>
</evidence>
<dbReference type="AlphaFoldDB" id="A0A7C9EKZ1"/>
<accession>A0A7C9EKZ1</accession>
<keyword evidence="1" id="KW-0812">Transmembrane</keyword>